<feature type="transmembrane region" description="Helical" evidence="1">
    <location>
        <begin position="12"/>
        <end position="29"/>
    </location>
</feature>
<dbReference type="PANTHER" id="PTHR22911">
    <property type="entry name" value="ACYL-MALONYL CONDENSING ENZYME-RELATED"/>
    <property type="match status" value="1"/>
</dbReference>
<dbReference type="EMBL" id="JACHEO010000009">
    <property type="protein sequence ID" value="MBB5348130.1"/>
    <property type="molecule type" value="Genomic_DNA"/>
</dbReference>
<feature type="domain" description="EamA" evidence="2">
    <location>
        <begin position="13"/>
        <end position="141"/>
    </location>
</feature>
<feature type="transmembrane region" description="Helical" evidence="1">
    <location>
        <begin position="185"/>
        <end position="206"/>
    </location>
</feature>
<feature type="transmembrane region" description="Helical" evidence="1">
    <location>
        <begin position="70"/>
        <end position="91"/>
    </location>
</feature>
<protein>
    <submittedName>
        <fullName evidence="3">Drug/metabolite transporter (DMT)-like permease</fullName>
    </submittedName>
</protein>
<accession>A0A840V2N4</accession>
<evidence type="ECO:0000313" key="3">
    <source>
        <dbReference type="EMBL" id="MBB5348130.1"/>
    </source>
</evidence>
<feature type="transmembrane region" description="Helical" evidence="1">
    <location>
        <begin position="97"/>
        <end position="119"/>
    </location>
</feature>
<reference evidence="3 4" key="1">
    <citation type="submission" date="2020-08" db="EMBL/GenBank/DDBJ databases">
        <title>Genomic Encyclopedia of Type Strains, Phase IV (KMG-IV): sequencing the most valuable type-strain genomes for metagenomic binning, comparative biology and taxonomic classification.</title>
        <authorList>
            <person name="Goeker M."/>
        </authorList>
    </citation>
    <scope>NUCLEOTIDE SEQUENCE [LARGE SCALE GENOMIC DNA]</scope>
    <source>
        <strain evidence="3 4">DSM 28570</strain>
    </source>
</reference>
<dbReference type="GO" id="GO:0016020">
    <property type="term" value="C:membrane"/>
    <property type="evidence" value="ECO:0007669"/>
    <property type="project" value="InterPro"/>
</dbReference>
<feature type="transmembrane region" description="Helical" evidence="1">
    <location>
        <begin position="274"/>
        <end position="291"/>
    </location>
</feature>
<keyword evidence="4" id="KW-1185">Reference proteome</keyword>
<feature type="transmembrane region" description="Helical" evidence="1">
    <location>
        <begin position="154"/>
        <end position="173"/>
    </location>
</feature>
<gene>
    <name evidence="3" type="ORF">HNQ81_001861</name>
</gene>
<dbReference type="AlphaFoldDB" id="A0A840V2N4"/>
<comment type="caution">
    <text evidence="3">The sequence shown here is derived from an EMBL/GenBank/DDBJ whole genome shotgun (WGS) entry which is preliminary data.</text>
</comment>
<feature type="transmembrane region" description="Helical" evidence="1">
    <location>
        <begin position="249"/>
        <end position="268"/>
    </location>
</feature>
<dbReference type="Pfam" id="PF00892">
    <property type="entry name" value="EamA"/>
    <property type="match status" value="2"/>
</dbReference>
<feature type="domain" description="EamA" evidence="2">
    <location>
        <begin position="154"/>
        <end position="289"/>
    </location>
</feature>
<keyword evidence="1" id="KW-0812">Transmembrane</keyword>
<dbReference type="InterPro" id="IPR000620">
    <property type="entry name" value="EamA_dom"/>
</dbReference>
<keyword evidence="1" id="KW-1133">Transmembrane helix</keyword>
<evidence type="ECO:0000259" key="2">
    <source>
        <dbReference type="Pfam" id="PF00892"/>
    </source>
</evidence>
<evidence type="ECO:0000256" key="1">
    <source>
        <dbReference type="SAM" id="Phobius"/>
    </source>
</evidence>
<dbReference type="RefSeq" id="WP_183350575.1">
    <property type="nucleotide sequence ID" value="NZ_JACHEO010000009.1"/>
</dbReference>
<feature type="transmembrane region" description="Helical" evidence="1">
    <location>
        <begin position="218"/>
        <end position="237"/>
    </location>
</feature>
<sequence>MTPNHSFHRHPDILQVLSGAFLISFSGIWVKLADVPPSTSAFYRVFLGFIFLLIACLWRRDFMKLTADRLGLIVLCGLFFALDLFCWHASIGYIGPGLATILGNFQVFILALTGILLFGEHIRPRFLLAIPLALSGLFLVVGINWNALSAEYRAGVYLGLATAVCYSGFLLTLRKIQADGRSYSFFFALMLISLSSSVFLGGQMLMAGDPFVIPDIKSLISLINLGLFSQTIGWALIANAMPRIRASFTGLILLVQPSLAFVWDVLFFRRPTDLLNWAGVIITLTAIYLGLTGSRGKD</sequence>
<dbReference type="InterPro" id="IPR037185">
    <property type="entry name" value="EmrE-like"/>
</dbReference>
<name>A0A840V2N4_9BACT</name>
<dbReference type="SUPFAM" id="SSF103481">
    <property type="entry name" value="Multidrug resistance efflux transporter EmrE"/>
    <property type="match status" value="2"/>
</dbReference>
<feature type="transmembrane region" description="Helical" evidence="1">
    <location>
        <begin position="41"/>
        <end position="58"/>
    </location>
</feature>
<dbReference type="Proteomes" id="UP000539642">
    <property type="component" value="Unassembled WGS sequence"/>
</dbReference>
<organism evidence="3 4">
    <name type="scientific">Desulfoprunum benzoelyticum</name>
    <dbReference type="NCBI Taxonomy" id="1506996"/>
    <lineage>
        <taxon>Bacteria</taxon>
        <taxon>Pseudomonadati</taxon>
        <taxon>Thermodesulfobacteriota</taxon>
        <taxon>Desulfobulbia</taxon>
        <taxon>Desulfobulbales</taxon>
        <taxon>Desulfobulbaceae</taxon>
        <taxon>Desulfoprunum</taxon>
    </lineage>
</organism>
<feature type="transmembrane region" description="Helical" evidence="1">
    <location>
        <begin position="126"/>
        <end position="148"/>
    </location>
</feature>
<evidence type="ECO:0000313" key="4">
    <source>
        <dbReference type="Proteomes" id="UP000539642"/>
    </source>
</evidence>
<proteinExistence type="predicted"/>
<keyword evidence="1" id="KW-0472">Membrane</keyword>